<protein>
    <submittedName>
        <fullName evidence="2">Uncharacterized protein</fullName>
    </submittedName>
</protein>
<feature type="coiled-coil region" evidence="1">
    <location>
        <begin position="5"/>
        <end position="55"/>
    </location>
</feature>
<reference evidence="3" key="1">
    <citation type="journal article" date="2019" name="Int. J. Syst. Evol. Microbiol.">
        <title>The Global Catalogue of Microorganisms (GCM) 10K type strain sequencing project: providing services to taxonomists for standard genome sequencing and annotation.</title>
        <authorList>
            <consortium name="The Broad Institute Genomics Platform"/>
            <consortium name="The Broad Institute Genome Sequencing Center for Infectious Disease"/>
            <person name="Wu L."/>
            <person name="Ma J."/>
        </authorList>
    </citation>
    <scope>NUCLEOTIDE SEQUENCE [LARGE SCALE GENOMIC DNA]</scope>
    <source>
        <strain evidence="3">JCM 17804</strain>
    </source>
</reference>
<proteinExistence type="predicted"/>
<gene>
    <name evidence="2" type="ORF">GCM10023165_25080</name>
</gene>
<keyword evidence="1" id="KW-0175">Coiled coil</keyword>
<evidence type="ECO:0000313" key="2">
    <source>
        <dbReference type="EMBL" id="GAA4343009.1"/>
    </source>
</evidence>
<comment type="caution">
    <text evidence="2">The sequence shown here is derived from an EMBL/GenBank/DDBJ whole genome shotgun (WGS) entry which is preliminary data.</text>
</comment>
<sequence>MIHPKPSLDERIAEAERQIANWSQEERRTLRAQGLDEFKEKMRLANRTDEKKREQQMNS</sequence>
<organism evidence="2 3">
    <name type="scientific">Variovorax defluvii</name>
    <dbReference type="NCBI Taxonomy" id="913761"/>
    <lineage>
        <taxon>Bacteria</taxon>
        <taxon>Pseudomonadati</taxon>
        <taxon>Pseudomonadota</taxon>
        <taxon>Betaproteobacteria</taxon>
        <taxon>Burkholderiales</taxon>
        <taxon>Comamonadaceae</taxon>
        <taxon>Variovorax</taxon>
    </lineage>
</organism>
<name>A0ABP8HR86_9BURK</name>
<accession>A0ABP8HR86</accession>
<dbReference type="Proteomes" id="UP001500975">
    <property type="component" value="Unassembled WGS sequence"/>
</dbReference>
<evidence type="ECO:0000256" key="1">
    <source>
        <dbReference type="SAM" id="Coils"/>
    </source>
</evidence>
<dbReference type="RefSeq" id="WP_345538227.1">
    <property type="nucleotide sequence ID" value="NZ_BAABGJ010000021.1"/>
</dbReference>
<evidence type="ECO:0000313" key="3">
    <source>
        <dbReference type="Proteomes" id="UP001500975"/>
    </source>
</evidence>
<dbReference type="EMBL" id="BAABGJ010000021">
    <property type="protein sequence ID" value="GAA4343009.1"/>
    <property type="molecule type" value="Genomic_DNA"/>
</dbReference>
<keyword evidence="3" id="KW-1185">Reference proteome</keyword>